<feature type="region of interest" description="Disordered" evidence="1">
    <location>
        <begin position="1"/>
        <end position="36"/>
    </location>
</feature>
<keyword evidence="3" id="KW-1185">Reference proteome</keyword>
<sequence length="84" mass="9116">MAKATKRTKSQGLKPGHKATIQRAAKKKSKQPDARSLRFKNAALKDSIDSQAHLLYAQTTKPVDISEVDSATTDRDLAAIIGNL</sequence>
<gene>
    <name evidence="2" type="ORF">AAF712_000435</name>
</gene>
<dbReference type="Proteomes" id="UP001437256">
    <property type="component" value="Unassembled WGS sequence"/>
</dbReference>
<protein>
    <submittedName>
        <fullName evidence="2">Uncharacterized protein</fullName>
    </submittedName>
</protein>
<proteinExistence type="predicted"/>
<organism evidence="2 3">
    <name type="scientific">Marasmius tenuissimus</name>
    <dbReference type="NCBI Taxonomy" id="585030"/>
    <lineage>
        <taxon>Eukaryota</taxon>
        <taxon>Fungi</taxon>
        <taxon>Dikarya</taxon>
        <taxon>Basidiomycota</taxon>
        <taxon>Agaricomycotina</taxon>
        <taxon>Agaricomycetes</taxon>
        <taxon>Agaricomycetidae</taxon>
        <taxon>Agaricales</taxon>
        <taxon>Marasmiineae</taxon>
        <taxon>Marasmiaceae</taxon>
        <taxon>Marasmius</taxon>
    </lineage>
</organism>
<evidence type="ECO:0000313" key="2">
    <source>
        <dbReference type="EMBL" id="KAL0072672.1"/>
    </source>
</evidence>
<evidence type="ECO:0000313" key="3">
    <source>
        <dbReference type="Proteomes" id="UP001437256"/>
    </source>
</evidence>
<accession>A0ABR3AJC4</accession>
<reference evidence="2 3" key="1">
    <citation type="submission" date="2024-05" db="EMBL/GenBank/DDBJ databases">
        <title>A draft genome resource for the thread blight pathogen Marasmius tenuissimus strain MS-2.</title>
        <authorList>
            <person name="Yulfo-Soto G.E."/>
            <person name="Baruah I.K."/>
            <person name="Amoako-Attah I."/>
            <person name="Bukari Y."/>
            <person name="Meinhardt L.W."/>
            <person name="Bailey B.A."/>
            <person name="Cohen S.P."/>
        </authorList>
    </citation>
    <scope>NUCLEOTIDE SEQUENCE [LARGE SCALE GENOMIC DNA]</scope>
    <source>
        <strain evidence="2 3">MS-2</strain>
    </source>
</reference>
<name>A0ABR3AJC4_9AGAR</name>
<evidence type="ECO:0000256" key="1">
    <source>
        <dbReference type="SAM" id="MobiDB-lite"/>
    </source>
</evidence>
<comment type="caution">
    <text evidence="2">The sequence shown here is derived from an EMBL/GenBank/DDBJ whole genome shotgun (WGS) entry which is preliminary data.</text>
</comment>
<dbReference type="EMBL" id="JBBXMP010000001">
    <property type="protein sequence ID" value="KAL0072672.1"/>
    <property type="molecule type" value="Genomic_DNA"/>
</dbReference>